<feature type="domain" description="EGF-like" evidence="5">
    <location>
        <begin position="126"/>
        <end position="137"/>
    </location>
</feature>
<dbReference type="PROSITE" id="PS01186">
    <property type="entry name" value="EGF_2"/>
    <property type="match status" value="1"/>
</dbReference>
<dbReference type="InterPro" id="IPR040911">
    <property type="entry name" value="Exostosin_GT47"/>
</dbReference>
<keyword evidence="3" id="KW-0333">Golgi apparatus</keyword>
<dbReference type="GO" id="GO:0000139">
    <property type="term" value="C:Golgi membrane"/>
    <property type="evidence" value="ECO:0007669"/>
    <property type="project" value="UniProtKB-SubCell"/>
</dbReference>
<evidence type="ECO:0000313" key="7">
    <source>
        <dbReference type="Proteomes" id="UP001190700"/>
    </source>
</evidence>
<dbReference type="Gene3D" id="2.10.25.10">
    <property type="entry name" value="Laminin"/>
    <property type="match status" value="1"/>
</dbReference>
<evidence type="ECO:0000256" key="3">
    <source>
        <dbReference type="ARBA" id="ARBA00023034"/>
    </source>
</evidence>
<dbReference type="AlphaFoldDB" id="A0AAE0FWQ6"/>
<dbReference type="EMBL" id="LGRX02012686">
    <property type="protein sequence ID" value="KAK3266985.1"/>
    <property type="molecule type" value="Genomic_DNA"/>
</dbReference>
<reference evidence="6 7" key="1">
    <citation type="journal article" date="2015" name="Genome Biol. Evol.">
        <title>Comparative Genomics of a Bacterivorous Green Alga Reveals Evolutionary Causalities and Consequences of Phago-Mixotrophic Mode of Nutrition.</title>
        <authorList>
            <person name="Burns J.A."/>
            <person name="Paasch A."/>
            <person name="Narechania A."/>
            <person name="Kim E."/>
        </authorList>
    </citation>
    <scope>NUCLEOTIDE SEQUENCE [LARGE SCALE GENOMIC DNA]</scope>
    <source>
        <strain evidence="6 7">PLY_AMNH</strain>
    </source>
</reference>
<dbReference type="Pfam" id="PF03016">
    <property type="entry name" value="Exostosin_GT47"/>
    <property type="match status" value="1"/>
</dbReference>
<comment type="subcellular location">
    <subcellularLocation>
        <location evidence="1">Golgi apparatus membrane</location>
        <topology evidence="1">Single-pass type II membrane protein</topology>
    </subcellularLocation>
</comment>
<dbReference type="InterPro" id="IPR004263">
    <property type="entry name" value="Exostosin"/>
</dbReference>
<dbReference type="InterPro" id="IPR009030">
    <property type="entry name" value="Growth_fac_rcpt_cys_sf"/>
</dbReference>
<keyword evidence="7" id="KW-1185">Reference proteome</keyword>
<dbReference type="InterPro" id="IPR013111">
    <property type="entry name" value="EGF_extracell"/>
</dbReference>
<proteinExistence type="inferred from homology"/>
<dbReference type="Pfam" id="PF07974">
    <property type="entry name" value="EGF_2"/>
    <property type="match status" value="1"/>
</dbReference>
<evidence type="ECO:0000256" key="2">
    <source>
        <dbReference type="ARBA" id="ARBA00010271"/>
    </source>
</evidence>
<evidence type="ECO:0000313" key="6">
    <source>
        <dbReference type="EMBL" id="KAK3266985.1"/>
    </source>
</evidence>
<gene>
    <name evidence="6" type="ORF">CYMTET_24426</name>
</gene>
<dbReference type="SUPFAM" id="SSF57184">
    <property type="entry name" value="Growth factor receptor domain"/>
    <property type="match status" value="1"/>
</dbReference>
<protein>
    <recommendedName>
        <fullName evidence="5">EGF-like domain-containing protein</fullName>
    </recommendedName>
</protein>
<evidence type="ECO:0000256" key="1">
    <source>
        <dbReference type="ARBA" id="ARBA00004323"/>
    </source>
</evidence>
<sequence>MVNTQAFRSNSSSRNLLQANLEQVLDINCGSIEPLSPTESSCPLRGAPCSPQASLCTKGCGEGTCNEETGKCSCLKGITGAACEKPLERVALMKVGILPTREIPKKGGYMCFSECNGKGACVEGVCKCLPGYFGIDCSQFIGNDDKPHLLDHEWRGHRPSPRIYVYELPPEMNAWFDMRRLDRPVEHFFLERLLSSHHRTVDPAQADLFLVPLSTRLTEQIYAGHGRRLIKSLEYIKSTWPELWNRNEGRDHIIFFSGDWGPCEFYSKDFQSRKPMDLPKIMENPIFLSFWGLTAAVAYKGGGTGPCHNPKKDIVLPPLQSLRALKHSPFYPNALSDTFEQIMARGGLFEPLEQSTRERNTTLYFSGGMNLVFPAGIRLSGAKNGYDARMKARSSLQGIPGYVIKERDPQYEPMLASSVFCLSPTGAGWGRRTTLAMMYGCIPVIVQDDVSQPLEEILPYDKFSVRVPEKDIPNLPRILKAIPAECTADSGDRCIPKMQQELACALRSMLWSSIFGSAYGEGGDYDAFVMTMLALQDKLTTWVKQETSKHVQISSMCSLPRAMGCLGQPTPICRFPCKRLRTERPRELTANGMLWPPGGAVCKRIISSDQALPSGAAYNTHISGNTCDQ</sequence>
<dbReference type="GO" id="GO:0016757">
    <property type="term" value="F:glycosyltransferase activity"/>
    <property type="evidence" value="ECO:0007669"/>
    <property type="project" value="InterPro"/>
</dbReference>
<dbReference type="Proteomes" id="UP001190700">
    <property type="component" value="Unassembled WGS sequence"/>
</dbReference>
<evidence type="ECO:0000259" key="5">
    <source>
        <dbReference type="PROSITE" id="PS01186"/>
    </source>
</evidence>
<dbReference type="PANTHER" id="PTHR11062">
    <property type="entry name" value="EXOSTOSIN HEPARAN SULFATE GLYCOSYLTRANSFERASE -RELATED"/>
    <property type="match status" value="1"/>
</dbReference>
<dbReference type="InterPro" id="IPR002049">
    <property type="entry name" value="LE_dom"/>
</dbReference>
<evidence type="ECO:0000256" key="4">
    <source>
        <dbReference type="ARBA" id="ARBA00023157"/>
    </source>
</evidence>
<dbReference type="InterPro" id="IPR000742">
    <property type="entry name" value="EGF"/>
</dbReference>
<keyword evidence="4" id="KW-1015">Disulfide bond</keyword>
<dbReference type="PANTHER" id="PTHR11062:SF376">
    <property type="entry name" value="EXOSTOSIN FAMILY PROTEIN"/>
    <property type="match status" value="1"/>
</dbReference>
<comment type="similarity">
    <text evidence="2">Belongs to the glycosyltransferase 47 family.</text>
</comment>
<dbReference type="CDD" id="cd00055">
    <property type="entry name" value="EGF_Lam"/>
    <property type="match status" value="1"/>
</dbReference>
<comment type="caution">
    <text evidence="6">The sequence shown here is derived from an EMBL/GenBank/DDBJ whole genome shotgun (WGS) entry which is preliminary data.</text>
</comment>
<name>A0AAE0FWQ6_9CHLO</name>
<organism evidence="6 7">
    <name type="scientific">Cymbomonas tetramitiformis</name>
    <dbReference type="NCBI Taxonomy" id="36881"/>
    <lineage>
        <taxon>Eukaryota</taxon>
        <taxon>Viridiplantae</taxon>
        <taxon>Chlorophyta</taxon>
        <taxon>Pyramimonadophyceae</taxon>
        <taxon>Pyramimonadales</taxon>
        <taxon>Pyramimonadaceae</taxon>
        <taxon>Cymbomonas</taxon>
    </lineage>
</organism>
<accession>A0AAE0FWQ6</accession>